<sequence length="113" mass="12796">MMKIIQVILSYYLLILVVLPCADEHSAVVSDNQDTVVVALEDHHSHGSDADYCSPLCVCHCCHIHYVVTDKPQVNFMNQFTSIHSSHFNDFKGIHSFDFLKPPKRFSPLTHLG</sequence>
<dbReference type="EMBL" id="CP041253">
    <property type="protein sequence ID" value="QDH80322.1"/>
    <property type="molecule type" value="Genomic_DNA"/>
</dbReference>
<protein>
    <submittedName>
        <fullName evidence="1">Uncharacterized protein</fullName>
    </submittedName>
</protein>
<dbReference type="KEGG" id="echi:FKX85_15265"/>
<gene>
    <name evidence="1" type="ORF">FKX85_15265</name>
</gene>
<dbReference type="AlphaFoldDB" id="A0A514CKI2"/>
<name>A0A514CKI2_9BACT</name>
<evidence type="ECO:0000313" key="2">
    <source>
        <dbReference type="Proteomes" id="UP000316614"/>
    </source>
</evidence>
<organism evidence="1 2">
    <name type="scientific">Echinicola soli</name>
    <dbReference type="NCBI Taxonomy" id="2591634"/>
    <lineage>
        <taxon>Bacteria</taxon>
        <taxon>Pseudomonadati</taxon>
        <taxon>Bacteroidota</taxon>
        <taxon>Cytophagia</taxon>
        <taxon>Cytophagales</taxon>
        <taxon>Cyclobacteriaceae</taxon>
        <taxon>Echinicola</taxon>
    </lineage>
</organism>
<proteinExistence type="predicted"/>
<accession>A0A514CKI2</accession>
<dbReference type="Proteomes" id="UP000316614">
    <property type="component" value="Chromosome"/>
</dbReference>
<dbReference type="RefSeq" id="WP_141615556.1">
    <property type="nucleotide sequence ID" value="NZ_CP041253.1"/>
</dbReference>
<dbReference type="OrthoDB" id="839950at2"/>
<keyword evidence="2" id="KW-1185">Reference proteome</keyword>
<dbReference type="Pfam" id="PF20365">
    <property type="entry name" value="DUF6660"/>
    <property type="match status" value="1"/>
</dbReference>
<reference evidence="1 2" key="1">
    <citation type="submission" date="2019-06" db="EMBL/GenBank/DDBJ databases">
        <title>Echinicola alkalisoli sp. nov. isolated from saline soil.</title>
        <authorList>
            <person name="Sun J.-Q."/>
            <person name="Xu L."/>
        </authorList>
    </citation>
    <scope>NUCLEOTIDE SEQUENCE [LARGE SCALE GENOMIC DNA]</scope>
    <source>
        <strain evidence="1 2">LN3S3</strain>
    </source>
</reference>
<evidence type="ECO:0000313" key="1">
    <source>
        <dbReference type="EMBL" id="QDH80322.1"/>
    </source>
</evidence>
<dbReference type="InterPro" id="IPR046601">
    <property type="entry name" value="DUF6660"/>
</dbReference>